<keyword evidence="3 6" id="KW-0694">RNA-binding</keyword>
<reference evidence="9" key="1">
    <citation type="submission" date="2020-10" db="EMBL/GenBank/DDBJ databases">
        <authorList>
            <person name="Gilroy R."/>
        </authorList>
    </citation>
    <scope>NUCLEOTIDE SEQUENCE</scope>
    <source>
        <strain evidence="9">CHK195-15760</strain>
    </source>
</reference>
<dbReference type="AlphaFoldDB" id="A0A9D1S9S4"/>
<evidence type="ECO:0000256" key="4">
    <source>
        <dbReference type="ARBA" id="ARBA00023235"/>
    </source>
</evidence>
<dbReference type="SUPFAM" id="SSF55120">
    <property type="entry name" value="Pseudouridine synthase"/>
    <property type="match status" value="1"/>
</dbReference>
<dbReference type="FunFam" id="3.30.2350.10:FF:000006">
    <property type="entry name" value="Pseudouridine synthase"/>
    <property type="match status" value="1"/>
</dbReference>
<dbReference type="PANTHER" id="PTHR21600">
    <property type="entry name" value="MITOCHONDRIAL RNA PSEUDOURIDINE SYNTHASE"/>
    <property type="match status" value="1"/>
</dbReference>
<reference evidence="9" key="2">
    <citation type="journal article" date="2021" name="PeerJ">
        <title>Extensive microbial diversity within the chicken gut microbiome revealed by metagenomics and culture.</title>
        <authorList>
            <person name="Gilroy R."/>
            <person name="Ravi A."/>
            <person name="Getino M."/>
            <person name="Pursley I."/>
            <person name="Horton D.L."/>
            <person name="Alikhan N.F."/>
            <person name="Baker D."/>
            <person name="Gharbi K."/>
            <person name="Hall N."/>
            <person name="Watson M."/>
            <person name="Adriaenssens E.M."/>
            <person name="Foster-Nyarko E."/>
            <person name="Jarju S."/>
            <person name="Secka A."/>
            <person name="Antonio M."/>
            <person name="Oren A."/>
            <person name="Chaudhuri R.R."/>
            <person name="La Ragione R."/>
            <person name="Hildebrand F."/>
            <person name="Pallen M.J."/>
        </authorList>
    </citation>
    <scope>NUCLEOTIDE SEQUENCE</scope>
    <source>
        <strain evidence="9">CHK195-15760</strain>
    </source>
</reference>
<dbReference type="PANTHER" id="PTHR21600:SF44">
    <property type="entry name" value="RIBOSOMAL LARGE SUBUNIT PSEUDOURIDINE SYNTHASE D"/>
    <property type="match status" value="1"/>
</dbReference>
<evidence type="ECO:0000313" key="9">
    <source>
        <dbReference type="EMBL" id="HIU52130.1"/>
    </source>
</evidence>
<dbReference type="PROSITE" id="PS50889">
    <property type="entry name" value="S4"/>
    <property type="match status" value="1"/>
</dbReference>
<protein>
    <recommendedName>
        <fullName evidence="7">Pseudouridine synthase</fullName>
        <ecNumber evidence="7">5.4.99.-</ecNumber>
    </recommendedName>
</protein>
<dbReference type="InterPro" id="IPR036986">
    <property type="entry name" value="S4_RNA-bd_sf"/>
</dbReference>
<dbReference type="EC" id="5.4.99.-" evidence="7"/>
<gene>
    <name evidence="9" type="ORF">IAB70_05915</name>
</gene>
<comment type="catalytic activity">
    <reaction evidence="1 7">
        <text>a uridine in RNA = a pseudouridine in RNA</text>
        <dbReference type="Rhea" id="RHEA:48348"/>
        <dbReference type="Rhea" id="RHEA-COMP:12068"/>
        <dbReference type="Rhea" id="RHEA-COMP:12069"/>
        <dbReference type="ChEBI" id="CHEBI:65314"/>
        <dbReference type="ChEBI" id="CHEBI:65315"/>
    </reaction>
</comment>
<feature type="active site" evidence="5">
    <location>
        <position position="137"/>
    </location>
</feature>
<dbReference type="GO" id="GO:0003723">
    <property type="term" value="F:RNA binding"/>
    <property type="evidence" value="ECO:0007669"/>
    <property type="project" value="UniProtKB-KW"/>
</dbReference>
<evidence type="ECO:0000259" key="8">
    <source>
        <dbReference type="SMART" id="SM00363"/>
    </source>
</evidence>
<dbReference type="NCBIfam" id="TIGR00005">
    <property type="entry name" value="rluA_subfam"/>
    <property type="match status" value="1"/>
</dbReference>
<dbReference type="InterPro" id="IPR006224">
    <property type="entry name" value="PsdUridine_synth_RluA-like_CS"/>
</dbReference>
<proteinExistence type="inferred from homology"/>
<dbReference type="InterPro" id="IPR006225">
    <property type="entry name" value="PsdUridine_synth_RluC/D"/>
</dbReference>
<evidence type="ECO:0000256" key="3">
    <source>
        <dbReference type="ARBA" id="ARBA00022884"/>
    </source>
</evidence>
<dbReference type="EMBL" id="DVNH01000045">
    <property type="protein sequence ID" value="HIU52130.1"/>
    <property type="molecule type" value="Genomic_DNA"/>
</dbReference>
<dbReference type="SMART" id="SM00363">
    <property type="entry name" value="S4"/>
    <property type="match status" value="1"/>
</dbReference>
<dbReference type="CDD" id="cd02869">
    <property type="entry name" value="PseudoU_synth_RluA_like"/>
    <property type="match status" value="1"/>
</dbReference>
<accession>A0A9D1S9S4</accession>
<dbReference type="Gene3D" id="3.30.2350.10">
    <property type="entry name" value="Pseudouridine synthase"/>
    <property type="match status" value="1"/>
</dbReference>
<dbReference type="Gene3D" id="3.10.290.10">
    <property type="entry name" value="RNA-binding S4 domain"/>
    <property type="match status" value="1"/>
</dbReference>
<evidence type="ECO:0000256" key="5">
    <source>
        <dbReference type="PIRSR" id="PIRSR606225-1"/>
    </source>
</evidence>
<evidence type="ECO:0000256" key="6">
    <source>
        <dbReference type="PROSITE-ProRule" id="PRU00182"/>
    </source>
</evidence>
<dbReference type="InterPro" id="IPR006145">
    <property type="entry name" value="PsdUridine_synth_RsuA/RluA"/>
</dbReference>
<evidence type="ECO:0000256" key="2">
    <source>
        <dbReference type="ARBA" id="ARBA00010876"/>
    </source>
</evidence>
<keyword evidence="4 7" id="KW-0413">Isomerase</keyword>
<comment type="function">
    <text evidence="7">Responsible for synthesis of pseudouridine from uracil.</text>
</comment>
<dbReference type="InterPro" id="IPR050188">
    <property type="entry name" value="RluA_PseudoU_synthase"/>
</dbReference>
<organism evidence="9 10">
    <name type="scientific">Candidatus Merdicola faecigallinarum</name>
    <dbReference type="NCBI Taxonomy" id="2840862"/>
    <lineage>
        <taxon>Bacteria</taxon>
        <taxon>Bacillati</taxon>
        <taxon>Bacillota</taxon>
        <taxon>Clostridia</taxon>
        <taxon>Candidatus Merdicola</taxon>
    </lineage>
</organism>
<dbReference type="CDD" id="cd00165">
    <property type="entry name" value="S4"/>
    <property type="match status" value="1"/>
</dbReference>
<feature type="domain" description="RNA-binding S4" evidence="8">
    <location>
        <begin position="13"/>
        <end position="77"/>
    </location>
</feature>
<dbReference type="SUPFAM" id="SSF55174">
    <property type="entry name" value="Alpha-L RNA-binding motif"/>
    <property type="match status" value="1"/>
</dbReference>
<dbReference type="InterPro" id="IPR002942">
    <property type="entry name" value="S4_RNA-bd"/>
</dbReference>
<sequence>MKKYKIEEIQNHIRLDKAISELNSDLSRMMIQKLIEEEKILVNGKKEKASYKVKIGDEIEVQEIELKEVEIKPQDIPLDVLYEDQDIIVVNKAKGMVVHPANGNLEGTLVNALMARCKDSLSGIGGEIRPGIVHRLDKDTSGVLLVAKNDKAHIELSNQIKNREVKKIYYALVRGNLKDDEATIDMPIARSKKDRKKMAVDKDGKNAITHFKVIERFQNYTLVEVKIETGRTHQIRVHLSYIGYPIVGDEVYSNGKNPFGVKGQMLHAKSLEFSHPITGKRMKIEAPIPKYFNDILKELRG</sequence>
<evidence type="ECO:0000313" key="10">
    <source>
        <dbReference type="Proteomes" id="UP000824093"/>
    </source>
</evidence>
<dbReference type="Proteomes" id="UP000824093">
    <property type="component" value="Unassembled WGS sequence"/>
</dbReference>
<evidence type="ECO:0000256" key="1">
    <source>
        <dbReference type="ARBA" id="ARBA00000073"/>
    </source>
</evidence>
<dbReference type="Pfam" id="PF01479">
    <property type="entry name" value="S4"/>
    <property type="match status" value="1"/>
</dbReference>
<dbReference type="GO" id="GO:0120159">
    <property type="term" value="F:rRNA pseudouridine synthase activity"/>
    <property type="evidence" value="ECO:0007669"/>
    <property type="project" value="UniProtKB-ARBA"/>
</dbReference>
<dbReference type="GO" id="GO:0000455">
    <property type="term" value="P:enzyme-directed rRNA pseudouridine synthesis"/>
    <property type="evidence" value="ECO:0007669"/>
    <property type="project" value="TreeGrafter"/>
</dbReference>
<comment type="similarity">
    <text evidence="2 7">Belongs to the pseudouridine synthase RluA family.</text>
</comment>
<dbReference type="InterPro" id="IPR020103">
    <property type="entry name" value="PsdUridine_synth_cat_dom_sf"/>
</dbReference>
<dbReference type="Pfam" id="PF00849">
    <property type="entry name" value="PseudoU_synth_2"/>
    <property type="match status" value="1"/>
</dbReference>
<evidence type="ECO:0000256" key="7">
    <source>
        <dbReference type="RuleBase" id="RU362028"/>
    </source>
</evidence>
<name>A0A9D1S9S4_9FIRM</name>
<dbReference type="PROSITE" id="PS01129">
    <property type="entry name" value="PSI_RLU"/>
    <property type="match status" value="1"/>
</dbReference>
<comment type="caution">
    <text evidence="9">The sequence shown here is derived from an EMBL/GenBank/DDBJ whole genome shotgun (WGS) entry which is preliminary data.</text>
</comment>